<proteinExistence type="predicted"/>
<evidence type="ECO:0000313" key="3">
    <source>
        <dbReference type="Proteomes" id="UP000020218"/>
    </source>
</evidence>
<sequence length="292" mass="32564">MMLDKRPPRDLAAWLSLIASQEIPVLRQTVRRLDEARQNRERVGGREITDIVLQDPLLAARVLAYIQSVGSRRLRGDITNIAGAVMMLGIEPFFRAFDRPQTLEGRLGAQPAALLGVLQVVLRAQRAARYAHEWAFARHDMNVEEVALAALLHDTAEILVWCTAPELAIAMRQRQHVDRSLRSGAVQQAVLGFPLAELQLALCHAWRLPELLLTMMDDGNAHLPRVRNVKLAVDLARHTADGWGDPAIADDLDAVQDLLHINREALLHRLQVPPDVLPRFLADERGPRGSGL</sequence>
<dbReference type="EMBL" id="JFAX01000002">
    <property type="protein sequence ID" value="EXI69324.1"/>
    <property type="molecule type" value="Genomic_DNA"/>
</dbReference>
<keyword evidence="3" id="KW-1185">Reference proteome</keyword>
<reference evidence="2" key="1">
    <citation type="submission" date="2014-02" db="EMBL/GenBank/DDBJ databases">
        <title>Expanding our view of genomic diversity in Candidatus Accumulibacter clades.</title>
        <authorList>
            <person name="Skennerton C.T."/>
            <person name="Barr J.J."/>
            <person name="Slater F.R."/>
            <person name="Bond P.L."/>
            <person name="Tyson G.W."/>
        </authorList>
    </citation>
    <scope>NUCLEOTIDE SEQUENCE [LARGE SCALE GENOMIC DNA]</scope>
</reference>
<dbReference type="SUPFAM" id="SSF109604">
    <property type="entry name" value="HD-domain/PDEase-like"/>
    <property type="match status" value="1"/>
</dbReference>
<dbReference type="AlphaFoldDB" id="A0A011PSI0"/>
<dbReference type="Proteomes" id="UP000020218">
    <property type="component" value="Unassembled WGS sequence"/>
</dbReference>
<dbReference type="InterPro" id="IPR013976">
    <property type="entry name" value="HDOD"/>
</dbReference>
<dbReference type="PANTHER" id="PTHR33525:SF4">
    <property type="entry name" value="CYCLIC DI-GMP PHOSPHODIESTERASE CDGJ"/>
    <property type="match status" value="1"/>
</dbReference>
<feature type="domain" description="HDOD" evidence="1">
    <location>
        <begin position="23"/>
        <end position="222"/>
    </location>
</feature>
<protein>
    <submittedName>
        <fullName evidence="2">HDOD domain protein</fullName>
    </submittedName>
</protein>
<dbReference type="InterPro" id="IPR052340">
    <property type="entry name" value="RNase_Y/CdgJ"/>
</dbReference>
<gene>
    <name evidence="2" type="ORF">AW08_00533</name>
</gene>
<dbReference type="PANTHER" id="PTHR33525">
    <property type="match status" value="1"/>
</dbReference>
<dbReference type="Pfam" id="PF08668">
    <property type="entry name" value="HDOD"/>
    <property type="match status" value="1"/>
</dbReference>
<comment type="caution">
    <text evidence="2">The sequence shown here is derived from an EMBL/GenBank/DDBJ whole genome shotgun (WGS) entry which is preliminary data.</text>
</comment>
<dbReference type="STRING" id="1454001.AW08_00533"/>
<evidence type="ECO:0000259" key="1">
    <source>
        <dbReference type="PROSITE" id="PS51833"/>
    </source>
</evidence>
<dbReference type="Gene3D" id="1.10.3210.10">
    <property type="entry name" value="Hypothetical protein af1432"/>
    <property type="match status" value="1"/>
</dbReference>
<dbReference type="PROSITE" id="PS51833">
    <property type="entry name" value="HDOD"/>
    <property type="match status" value="1"/>
</dbReference>
<name>A0A011PSI0_9PROT</name>
<accession>A0A011PSI0</accession>
<dbReference type="PATRIC" id="fig|1454001.3.peg.500"/>
<organism evidence="2 3">
    <name type="scientific">Candidatus Accumulibacter adjunctus</name>
    <dbReference type="NCBI Taxonomy" id="1454001"/>
    <lineage>
        <taxon>Bacteria</taxon>
        <taxon>Pseudomonadati</taxon>
        <taxon>Pseudomonadota</taxon>
        <taxon>Betaproteobacteria</taxon>
        <taxon>Candidatus Accumulibacter</taxon>
    </lineage>
</organism>
<evidence type="ECO:0000313" key="2">
    <source>
        <dbReference type="EMBL" id="EXI69324.1"/>
    </source>
</evidence>